<dbReference type="EMBL" id="MLYO01000008">
    <property type="protein sequence ID" value="OIK07977.1"/>
    <property type="molecule type" value="Genomic_DNA"/>
</dbReference>
<keyword evidence="2" id="KW-0560">Oxidoreductase</keyword>
<dbReference type="InterPro" id="IPR020904">
    <property type="entry name" value="Sc_DH/Rdtase_CS"/>
</dbReference>
<name>A0A1S2QQR7_9ACTN</name>
<gene>
    <name evidence="3" type="ORF">BIV23_01425</name>
</gene>
<comment type="caution">
    <text evidence="3">The sequence shown here is derived from an EMBL/GenBank/DDBJ whole genome shotgun (WGS) entry which is preliminary data.</text>
</comment>
<dbReference type="SUPFAM" id="SSF51735">
    <property type="entry name" value="NAD(P)-binding Rossmann-fold domains"/>
    <property type="match status" value="1"/>
</dbReference>
<comment type="similarity">
    <text evidence="1">Belongs to the short-chain dehydrogenases/reductases (SDR) family.</text>
</comment>
<organism evidence="3 4">
    <name type="scientific">Streptomyces monashensis</name>
    <dbReference type="NCBI Taxonomy" id="1678012"/>
    <lineage>
        <taxon>Bacteria</taxon>
        <taxon>Bacillati</taxon>
        <taxon>Actinomycetota</taxon>
        <taxon>Actinomycetes</taxon>
        <taxon>Kitasatosporales</taxon>
        <taxon>Streptomycetaceae</taxon>
        <taxon>Streptomyces</taxon>
    </lineage>
</organism>
<dbReference type="InterPro" id="IPR002347">
    <property type="entry name" value="SDR_fam"/>
</dbReference>
<dbReference type="PROSITE" id="PS00061">
    <property type="entry name" value="ADH_SHORT"/>
    <property type="match status" value="1"/>
</dbReference>
<dbReference type="Gene3D" id="3.40.50.720">
    <property type="entry name" value="NAD(P)-binding Rossmann-like Domain"/>
    <property type="match status" value="1"/>
</dbReference>
<evidence type="ECO:0000256" key="1">
    <source>
        <dbReference type="ARBA" id="ARBA00006484"/>
    </source>
</evidence>
<dbReference type="PANTHER" id="PTHR43180">
    <property type="entry name" value="3-OXOACYL-(ACYL-CARRIER-PROTEIN) REDUCTASE (AFU_ORTHOLOGUE AFUA_6G11210)"/>
    <property type="match status" value="1"/>
</dbReference>
<dbReference type="Proteomes" id="UP000179642">
    <property type="component" value="Unassembled WGS sequence"/>
</dbReference>
<dbReference type="GO" id="GO:0016491">
    <property type="term" value="F:oxidoreductase activity"/>
    <property type="evidence" value="ECO:0007669"/>
    <property type="project" value="UniProtKB-KW"/>
</dbReference>
<reference evidence="3 4" key="1">
    <citation type="submission" date="2016-10" db="EMBL/GenBank/DDBJ databases">
        <title>Genome sequence of Streptomyces sp. MUSC 1.</title>
        <authorList>
            <person name="Lee L.-H."/>
            <person name="Ser H.-L."/>
            <person name="Law J.W.-F."/>
        </authorList>
    </citation>
    <scope>NUCLEOTIDE SEQUENCE [LARGE SCALE GENOMIC DNA]</scope>
    <source>
        <strain evidence="3 4">MUSC 1</strain>
    </source>
</reference>
<evidence type="ECO:0000313" key="4">
    <source>
        <dbReference type="Proteomes" id="UP000179642"/>
    </source>
</evidence>
<dbReference type="Pfam" id="PF00106">
    <property type="entry name" value="adh_short"/>
    <property type="match status" value="1"/>
</dbReference>
<dbReference type="PRINTS" id="PR00081">
    <property type="entry name" value="GDHRDH"/>
</dbReference>
<dbReference type="RefSeq" id="WP_071378852.1">
    <property type="nucleotide sequence ID" value="NZ_MLYO01000008.1"/>
</dbReference>
<protein>
    <submittedName>
        <fullName evidence="3">Alcohol dehydrogenase</fullName>
    </submittedName>
</protein>
<dbReference type="OrthoDB" id="4133661at2"/>
<evidence type="ECO:0000256" key="2">
    <source>
        <dbReference type="ARBA" id="ARBA00023002"/>
    </source>
</evidence>
<keyword evidence="4" id="KW-1185">Reference proteome</keyword>
<accession>A0A1S2QQR7</accession>
<sequence>MAHVVVVTGAASGIGAAVARHFGGLGAHVVVADVDEAGGTAVAREVDGLFVRTDTTREADNLALIAAAVAAYGGLDVVHLNAGIGDGGGFGEDDYDRARQHRVLAVNLHGVMYGLHAALPALAAHGGGSLLVTSSMAGVGAAPFDPVYAATKYGVIGLVRSLAPAWQDKGVRINAVCPGIVRTPILRPEAVEYITAQGLALAEPAEIAASVAGITAGEETGRAYVLQAGRSPEPVAFPKLELARADG</sequence>
<dbReference type="AlphaFoldDB" id="A0A1S2QQR7"/>
<evidence type="ECO:0000313" key="3">
    <source>
        <dbReference type="EMBL" id="OIK07977.1"/>
    </source>
</evidence>
<dbReference type="InterPro" id="IPR036291">
    <property type="entry name" value="NAD(P)-bd_dom_sf"/>
</dbReference>
<dbReference type="PANTHER" id="PTHR43180:SF33">
    <property type="entry name" value="15-HYDROXYPROSTAGLANDIN DEHYDROGENASE [NAD(+)]-LIKE"/>
    <property type="match status" value="1"/>
</dbReference>
<proteinExistence type="inferred from homology"/>